<reference evidence="7" key="1">
    <citation type="submission" date="2021-02" db="EMBL/GenBank/DDBJ databases">
        <authorList>
            <person name="Nowell W R."/>
        </authorList>
    </citation>
    <scope>NUCLEOTIDE SEQUENCE</scope>
</reference>
<dbReference type="EMBL" id="CAJNYU010002824">
    <property type="protein sequence ID" value="CAF3605263.1"/>
    <property type="molecule type" value="Genomic_DNA"/>
</dbReference>
<evidence type="ECO:0000313" key="5">
    <source>
        <dbReference type="EMBL" id="CAF3465565.1"/>
    </source>
</evidence>
<keyword evidence="1" id="KW-0812">Transmembrane</keyword>
<sequence length="121" mass="14361">MKIIFYLRRRSLVERFRRKQSIQMLRHIVYMLIILSITGIPLRAIFIQAHINQKLVPYYAQKLGMLFVTFSHAGVMIYILLLTADVRRSLIQSLRFSYKIPTQIEHIAPMQINVPRLNINH</sequence>
<gene>
    <name evidence="6" type="ORF">FME351_LOCUS22162</name>
    <name evidence="2" type="ORF">GRG538_LOCUS3752</name>
    <name evidence="4" type="ORF">KIK155_LOCUS9144</name>
    <name evidence="3" type="ORF">LUA448_LOCUS12030</name>
    <name evidence="5" type="ORF">TIS948_LOCUS32958</name>
    <name evidence="7" type="ORF">UJA718_LOCUS10993</name>
</gene>
<evidence type="ECO:0000313" key="8">
    <source>
        <dbReference type="Proteomes" id="UP000663873"/>
    </source>
</evidence>
<dbReference type="Proteomes" id="UP000663825">
    <property type="component" value="Unassembled WGS sequence"/>
</dbReference>
<dbReference type="Proteomes" id="UP000663872">
    <property type="component" value="Unassembled WGS sequence"/>
</dbReference>
<dbReference type="AlphaFoldDB" id="A0A820GEK6"/>
<evidence type="ECO:0000313" key="6">
    <source>
        <dbReference type="EMBL" id="CAF3605263.1"/>
    </source>
</evidence>
<evidence type="ECO:0000313" key="2">
    <source>
        <dbReference type="EMBL" id="CAF3332475.1"/>
    </source>
</evidence>
<dbReference type="Proteomes" id="UP000663833">
    <property type="component" value="Unassembled WGS sequence"/>
</dbReference>
<dbReference type="OrthoDB" id="10514540at2759"/>
<dbReference type="EMBL" id="CAJNYT010000136">
    <property type="protein sequence ID" value="CAF3332475.1"/>
    <property type="molecule type" value="Genomic_DNA"/>
</dbReference>
<dbReference type="EMBL" id="CAJNYV010001246">
    <property type="protein sequence ID" value="CAF3412220.1"/>
    <property type="molecule type" value="Genomic_DNA"/>
</dbReference>
<dbReference type="EMBL" id="CAJOBP010001319">
    <property type="protein sequence ID" value="CAF4274417.1"/>
    <property type="molecule type" value="Genomic_DNA"/>
</dbReference>
<keyword evidence="1" id="KW-1133">Transmembrane helix</keyword>
<dbReference type="Proteomes" id="UP000663873">
    <property type="component" value="Unassembled WGS sequence"/>
</dbReference>
<evidence type="ECO:0000313" key="4">
    <source>
        <dbReference type="EMBL" id="CAF3412220.1"/>
    </source>
</evidence>
<protein>
    <submittedName>
        <fullName evidence="7">Uncharacterized protein</fullName>
    </submittedName>
</protein>
<dbReference type="Proteomes" id="UP000663869">
    <property type="component" value="Unassembled WGS sequence"/>
</dbReference>
<feature type="transmembrane region" description="Helical" evidence="1">
    <location>
        <begin position="63"/>
        <end position="84"/>
    </location>
</feature>
<accession>A0A820GEK6</accession>
<keyword evidence="8" id="KW-1185">Reference proteome</keyword>
<proteinExistence type="predicted"/>
<dbReference type="Proteomes" id="UP000663865">
    <property type="component" value="Unassembled WGS sequence"/>
</dbReference>
<evidence type="ECO:0000313" key="3">
    <source>
        <dbReference type="EMBL" id="CAF3339668.1"/>
    </source>
</evidence>
<evidence type="ECO:0000313" key="7">
    <source>
        <dbReference type="EMBL" id="CAF4274417.1"/>
    </source>
</evidence>
<dbReference type="EMBL" id="CAJNYD010001472">
    <property type="protein sequence ID" value="CAF3339668.1"/>
    <property type="molecule type" value="Genomic_DNA"/>
</dbReference>
<evidence type="ECO:0000256" key="1">
    <source>
        <dbReference type="SAM" id="Phobius"/>
    </source>
</evidence>
<name>A0A820GEK6_9BILA</name>
<keyword evidence="1" id="KW-0472">Membrane</keyword>
<feature type="transmembrane region" description="Helical" evidence="1">
    <location>
        <begin position="28"/>
        <end position="51"/>
    </location>
</feature>
<comment type="caution">
    <text evidence="7">The sequence shown here is derived from an EMBL/GenBank/DDBJ whole genome shotgun (WGS) entry which is preliminary data.</text>
</comment>
<organism evidence="7 8">
    <name type="scientific">Rotaria socialis</name>
    <dbReference type="NCBI Taxonomy" id="392032"/>
    <lineage>
        <taxon>Eukaryota</taxon>
        <taxon>Metazoa</taxon>
        <taxon>Spiralia</taxon>
        <taxon>Gnathifera</taxon>
        <taxon>Rotifera</taxon>
        <taxon>Eurotatoria</taxon>
        <taxon>Bdelloidea</taxon>
        <taxon>Philodinida</taxon>
        <taxon>Philodinidae</taxon>
        <taxon>Rotaria</taxon>
    </lineage>
</organism>
<dbReference type="EMBL" id="CAJNXB010006091">
    <property type="protein sequence ID" value="CAF3465565.1"/>
    <property type="molecule type" value="Genomic_DNA"/>
</dbReference>